<keyword evidence="1" id="KW-0150">Chloroplast</keyword>
<dbReference type="InterPro" id="IPR029057">
    <property type="entry name" value="PRTase-like"/>
</dbReference>
<dbReference type="EMBL" id="MH396012">
    <property type="protein sequence ID" value="AXI96825.1"/>
    <property type="molecule type" value="Genomic_DNA"/>
</dbReference>
<reference evidence="1" key="1">
    <citation type="submission" date="2018-05" db="EMBL/GenBank/DDBJ databases">
        <title>Organellar genomes of Gracilariaceae.</title>
        <authorList>
            <person name="Iha C."/>
            <person name="Oliveira M.C."/>
        </authorList>
    </citation>
    <scope>NUCLEOTIDE SEQUENCE</scope>
</reference>
<sequence>MKLNIHIIIHPIIQQLAYNIIYTKSQKDSKNYDDEKTLGMLIIYEILRKWLKTNNIYIKKVDILQEKLLSNELNRYLIISNIIENHNILSNIKKILPQTDFTHISLDKKNKLYNWNQKITMNKIIIFEKFLQDYRIMTTIKNLEEKNKINLTNVKVVCITCNSKILHYIAKRYPKINVYTTKIV</sequence>
<accession>A0A345U8N9</accession>
<evidence type="ECO:0008006" key="2">
    <source>
        <dbReference type="Google" id="ProtNLM"/>
    </source>
</evidence>
<name>A0A345U8N9_9FLOR</name>
<gene>
    <name evidence="1" type="primary">orf184</name>
</gene>
<dbReference type="GeneID" id="37623606"/>
<proteinExistence type="predicted"/>
<protein>
    <recommendedName>
        <fullName evidence="2">Uracil phosphoribosyltransferase</fullName>
    </recommendedName>
</protein>
<dbReference type="RefSeq" id="YP_009511152.1">
    <property type="nucleotide sequence ID" value="NC_039142.1"/>
</dbReference>
<dbReference type="Gene3D" id="3.40.50.2020">
    <property type="match status" value="1"/>
</dbReference>
<organism evidence="1">
    <name type="scientific">Hydropuntia rangiferina</name>
    <dbReference type="NCBI Taxonomy" id="338881"/>
    <lineage>
        <taxon>Eukaryota</taxon>
        <taxon>Rhodophyta</taxon>
        <taxon>Florideophyceae</taxon>
        <taxon>Rhodymeniophycidae</taxon>
        <taxon>Gracilariales</taxon>
        <taxon>Gracilariaceae</taxon>
        <taxon>Hydropuntia</taxon>
    </lineage>
</organism>
<dbReference type="AlphaFoldDB" id="A0A345U8N9"/>
<geneLocation type="chloroplast" evidence="1"/>
<evidence type="ECO:0000313" key="1">
    <source>
        <dbReference type="EMBL" id="AXI96825.1"/>
    </source>
</evidence>
<keyword evidence="1" id="KW-0934">Plastid</keyword>